<evidence type="ECO:0000259" key="2">
    <source>
        <dbReference type="Pfam" id="PF13264"/>
    </source>
</evidence>
<evidence type="ECO:0000313" key="4">
    <source>
        <dbReference type="Proteomes" id="UP000183210"/>
    </source>
</evidence>
<dbReference type="Pfam" id="PF13264">
    <property type="entry name" value="DUF4055"/>
    <property type="match status" value="1"/>
</dbReference>
<organism evidence="3 4">
    <name type="scientific">Pseudomonas lutea</name>
    <dbReference type="NCBI Taxonomy" id="243924"/>
    <lineage>
        <taxon>Bacteria</taxon>
        <taxon>Pseudomonadati</taxon>
        <taxon>Pseudomonadota</taxon>
        <taxon>Gammaproteobacteria</taxon>
        <taxon>Pseudomonadales</taxon>
        <taxon>Pseudomonadaceae</taxon>
        <taxon>Pseudomonas</taxon>
    </lineage>
</organism>
<feature type="compositionally biased region" description="Basic and acidic residues" evidence="1">
    <location>
        <begin position="477"/>
        <end position="489"/>
    </location>
</feature>
<comment type="caution">
    <text evidence="3">The sequence shown here is derived from an EMBL/GenBank/DDBJ whole genome shotgun (WGS) entry which is preliminary data.</text>
</comment>
<proteinExistence type="predicted"/>
<sequence length="489" mass="54661">MSDVTYTRPELTAALSRWRLVRDVCKGSEKIKGEKWHYLPRPNPEDKSEANRARYDSYLARAVFYNATGRTKNGLIGAVFTTWPTLKVPSLLSYVSEDIDGQGVSIYQQSQAVIGHLLETGRHGLLVDYPAIEGGASVADMQAGRIRATVTGYKAEDIINWRTRQIGGQHVLSLVVLKEQYEEDTADGFGQEVKDQYRVLRLTDEGRYAVEIWRNEGGWNIFDAREPTDGRGAAWTEIPFTFLGSQSNDANLDDAPLYDMAELNIAHYRNSADYEDSAYLVGQPQVWISGLDEQWRDHMEENGIYFGARSPFLLPSGGQAGILQAEPNTLAKEAMDAKERQMIALGARLIEQGSGAKTATQEQNENAAEHSVLSLVVSNVSEAYSKVLEWMGIFMNATGKMEYTLNQNFVKVTIDANLLANLIKGVQAGLIPQSDFWRQLRDYQLIDPEKKDEAIRDELQTTAPGLDLDDEDDDVESTDRKDKADTEAQ</sequence>
<dbReference type="Proteomes" id="UP000183210">
    <property type="component" value="Unassembled WGS sequence"/>
</dbReference>
<feature type="compositionally biased region" description="Acidic residues" evidence="1">
    <location>
        <begin position="467"/>
        <end position="476"/>
    </location>
</feature>
<protein>
    <recommendedName>
        <fullName evidence="2">DUF4055 domain-containing protein</fullName>
    </recommendedName>
</protein>
<reference evidence="3 4" key="1">
    <citation type="submission" date="2016-10" db="EMBL/GenBank/DDBJ databases">
        <authorList>
            <person name="Varghese N."/>
            <person name="Submissions S."/>
        </authorList>
    </citation>
    <scope>NUCLEOTIDE SEQUENCE [LARGE SCALE GENOMIC DNA]</scope>
    <source>
        <strain evidence="3 4">LMG 21974</strain>
    </source>
</reference>
<dbReference type="InterPro" id="IPR025129">
    <property type="entry name" value="DUF4055"/>
</dbReference>
<accession>A0A9X8QM31</accession>
<feature type="domain" description="DUF4055" evidence="2">
    <location>
        <begin position="256"/>
        <end position="394"/>
    </location>
</feature>
<gene>
    <name evidence="3" type="ORF">SAMN05216409_13010</name>
</gene>
<evidence type="ECO:0000313" key="3">
    <source>
        <dbReference type="EMBL" id="SER50129.1"/>
    </source>
</evidence>
<dbReference type="EMBL" id="FOEV01000030">
    <property type="protein sequence ID" value="SER50129.1"/>
    <property type="molecule type" value="Genomic_DNA"/>
</dbReference>
<feature type="region of interest" description="Disordered" evidence="1">
    <location>
        <begin position="451"/>
        <end position="489"/>
    </location>
</feature>
<name>A0A9X8QM31_9PSED</name>
<dbReference type="AlphaFoldDB" id="A0A9X8QM31"/>
<evidence type="ECO:0000256" key="1">
    <source>
        <dbReference type="SAM" id="MobiDB-lite"/>
    </source>
</evidence>
<dbReference type="RefSeq" id="WP_074830533.1">
    <property type="nucleotide sequence ID" value="NZ_FOEV01000030.1"/>
</dbReference>